<dbReference type="InterPro" id="IPR013552">
    <property type="entry name" value="Thioester_dom"/>
</dbReference>
<dbReference type="PANTHER" id="PTHR36108">
    <property type="entry name" value="COLOSSIN-B-RELATED"/>
    <property type="match status" value="1"/>
</dbReference>
<dbReference type="InterPro" id="IPR023849">
    <property type="entry name" value="TQXA_dom"/>
</dbReference>
<evidence type="ECO:0000259" key="7">
    <source>
        <dbReference type="Pfam" id="PF17802"/>
    </source>
</evidence>
<feature type="domain" description="SpaA-like prealbumin fold" evidence="7">
    <location>
        <begin position="286"/>
        <end position="369"/>
    </location>
</feature>
<dbReference type="Gene3D" id="1.10.150.480">
    <property type="match status" value="1"/>
</dbReference>
<evidence type="ECO:0000256" key="4">
    <source>
        <dbReference type="SAM" id="MobiDB-lite"/>
    </source>
</evidence>
<evidence type="ECO:0000259" key="6">
    <source>
        <dbReference type="Pfam" id="PF08341"/>
    </source>
</evidence>
<accession>A0A1C4GFZ5</accession>
<comment type="similarity">
    <text evidence="1">Belongs to the serine-aspartate repeat-containing protein (SDr) family.</text>
</comment>
<dbReference type="Proteomes" id="UP000195991">
    <property type="component" value="Unassembled WGS sequence"/>
</dbReference>
<feature type="domain" description="SpaA-like prealbumin fold" evidence="7">
    <location>
        <begin position="646"/>
        <end position="734"/>
    </location>
</feature>
<keyword evidence="5" id="KW-1133">Transmembrane helix</keyword>
<dbReference type="AlphaFoldDB" id="A0A1C4GFZ5"/>
<dbReference type="Pfam" id="PF17802">
    <property type="entry name" value="SpaA"/>
    <property type="match status" value="5"/>
</dbReference>
<keyword evidence="5" id="KW-0472">Membrane</keyword>
<sequence>MKRKMVGKWFSFLSALIILLGIAMPQVKAEVMNRETYKMDWSYSNSKHREIKTEIIKTASGSIAYCLTPDLRSPNGDDLPEMGKTSDSVYRVLLNGYPQKSPSELDVATTEEAHYATQLAVWIAANELTEGDLVAKNERVHNLMKRLVEASKKETGSQDVFFKVNPVDPQTATQKDDYLETGFYAVQTNAVSGSYTILPEGAPKGLRIVNENGEEKSILSINEKFKILIPKNTSSGNFKMKVKSNLTNLQAIAFKGSEKVQNATVLLQRNSEKISTDLVVNWESVGSLKIMKLGEKKELLKGAVFEVSNENFKQNVTTNDKGIAELGNLPIGIYSVKEIQAPAGYVLDGSIKKIEVKTGETAVLELKNENIKGELEITKVNIADGNTKLPNAEFTIYNEQGKEVVKGKTNEQGIAKFKLPYGKYTYKETIAPNGYVINEETFAFEIKENGQIIKHIVQDKKVEGELEITKVDVADGNTKLPNAEFTIYNEQGKEVVKGKTDEKGIAKFKLPYGKYTYKETIAPNGYVINEETFAFEIKENGQIIKHIVQDKKVEGELEITKVDVADGNTKLPNAEFTIYNEQGKEVVKGKTNEQGIAKFKLPYGKYTYKETIAPNGYVINEETLAFEIKEDGEIIKHIVQDKKVEGELEITKVDVADGNTKLPNAEFTIYNEQGKEVVKGKTDEQGIAKFKLPYGKYTYKETIAPNGYVINEETFSFEIKEDGEIIKHTVKNKKEEKASLPSKPNKPTPSGEVKPSADVKPMQQHNTHNEVRLPATGGVGNEFTALFVLGIGFIIAGAYVLRMKNKKEM</sequence>
<dbReference type="Pfam" id="PF08341">
    <property type="entry name" value="TED"/>
    <property type="match status" value="1"/>
</dbReference>
<keyword evidence="3" id="KW-0732">Signal</keyword>
<gene>
    <name evidence="8" type="ORF">BTT61001_05759</name>
</gene>
<dbReference type="InterPro" id="IPR013783">
    <property type="entry name" value="Ig-like_fold"/>
</dbReference>
<keyword evidence="5" id="KW-0812">Transmembrane</keyword>
<evidence type="ECO:0000256" key="3">
    <source>
        <dbReference type="ARBA" id="ARBA00022729"/>
    </source>
</evidence>
<dbReference type="PANTHER" id="PTHR36108:SF13">
    <property type="entry name" value="COLOSSIN-B-RELATED"/>
    <property type="match status" value="1"/>
</dbReference>
<evidence type="ECO:0000256" key="1">
    <source>
        <dbReference type="ARBA" id="ARBA00007257"/>
    </source>
</evidence>
<dbReference type="Gene3D" id="2.60.40.10">
    <property type="entry name" value="Immunoglobulins"/>
    <property type="match status" value="5"/>
</dbReference>
<name>A0A1C4GFZ5_BACTU</name>
<evidence type="ECO:0000256" key="5">
    <source>
        <dbReference type="SAM" id="Phobius"/>
    </source>
</evidence>
<evidence type="ECO:0000313" key="8">
    <source>
        <dbReference type="EMBL" id="SCC66755.1"/>
    </source>
</evidence>
<keyword evidence="2" id="KW-0964">Secreted</keyword>
<evidence type="ECO:0000313" key="9">
    <source>
        <dbReference type="Proteomes" id="UP000195991"/>
    </source>
</evidence>
<proteinExistence type="inferred from homology"/>
<feature type="domain" description="SpaA-like prealbumin fold" evidence="7">
    <location>
        <begin position="373"/>
        <end position="459"/>
    </location>
</feature>
<organism evidence="8 9">
    <name type="scientific">Bacillus thuringiensis</name>
    <dbReference type="NCBI Taxonomy" id="1428"/>
    <lineage>
        <taxon>Bacteria</taxon>
        <taxon>Bacillati</taxon>
        <taxon>Bacillota</taxon>
        <taxon>Bacilli</taxon>
        <taxon>Bacillales</taxon>
        <taxon>Bacillaceae</taxon>
        <taxon>Bacillus</taxon>
        <taxon>Bacillus cereus group</taxon>
    </lineage>
</organism>
<dbReference type="InterPro" id="IPR041033">
    <property type="entry name" value="SpaA_PFL_dom_1"/>
</dbReference>
<feature type="domain" description="SpaA-like prealbumin fold" evidence="7">
    <location>
        <begin position="464"/>
        <end position="550"/>
    </location>
</feature>
<protein>
    <submittedName>
        <fullName evidence="8">Collagen adhesion protein</fullName>
    </submittedName>
</protein>
<dbReference type="EMBL" id="FMBI01000046">
    <property type="protein sequence ID" value="SCC66755.1"/>
    <property type="molecule type" value="Genomic_DNA"/>
</dbReference>
<dbReference type="RefSeq" id="WP_087986002.1">
    <property type="nucleotide sequence ID" value="NZ_FMBI01000046.1"/>
</dbReference>
<dbReference type="SUPFAM" id="SSF49478">
    <property type="entry name" value="Cna protein B-type domain"/>
    <property type="match status" value="5"/>
</dbReference>
<feature type="domain" description="SpaA-like prealbumin fold" evidence="7">
    <location>
        <begin position="555"/>
        <end position="641"/>
    </location>
</feature>
<feature type="transmembrane region" description="Helical" evidence="5">
    <location>
        <begin position="783"/>
        <end position="801"/>
    </location>
</feature>
<evidence type="ECO:0000256" key="2">
    <source>
        <dbReference type="ARBA" id="ARBA00022525"/>
    </source>
</evidence>
<feature type="region of interest" description="Disordered" evidence="4">
    <location>
        <begin position="732"/>
        <end position="764"/>
    </location>
</feature>
<dbReference type="NCBIfam" id="TIGR03934">
    <property type="entry name" value="TQXA_dom"/>
    <property type="match status" value="1"/>
</dbReference>
<reference evidence="8 9" key="1">
    <citation type="submission" date="2016-08" db="EMBL/GenBank/DDBJ databases">
        <authorList>
            <person name="Seilhamer J.J."/>
        </authorList>
    </citation>
    <scope>NUCLEOTIDE SEQUENCE [LARGE SCALE GENOMIC DNA]</scope>
    <source>
        <strain evidence="8 9">IEBC_T61001</strain>
    </source>
</reference>
<feature type="domain" description="Thioester" evidence="6">
    <location>
        <begin position="63"/>
        <end position="152"/>
    </location>
</feature>